<dbReference type="RefSeq" id="WP_015789777.1">
    <property type="nucleotide sequence ID" value="NC_013158.1"/>
</dbReference>
<sequence>MTDPEEYNGWETAIASSIDQADSYDEERQDNPLTADDVLDHEAVTSDPLLEDTDEDDVDDLAEQINRLDPRDRDSDGDKLSDRTELRLRDQSDEYAPAIYGNTPPSVTVRSISAVNGRTEYDVALQARDASGLGAIDLMKGGEVEKRVWGRGETEISREISFYVDRSLVEVMAKSDGPARRAMTDGGVEKGFRVTIADAADSDAIDSFDQLDRVVRKVDELDGRANRRAMEVLEETEGKGVVFMDDLETGTLRNVLDSTDVDRGQLTGAIEKYHELGDRARLLTTDLVGETGDKTIAFMDDLDAETLEGILDLRDAELTTNEIASVIRTYDGLDDAASQSARELLEATEDNGVAFMDDVEAGTLDDILKSADLDSDDLAGAVRSYDSLEGATSHYARDLLDETGEDGVRLLDEVDDASLQKVLDSDAIESDELVAATRKYGDLDGDKRSQFRGLLADDDLRGSWVKVAADSEITTGDIETAIDRVETNSQHSVTNFKVGRNANPDDAVHPPHDPDSIVVEMELEEGDEFWRVYERTPQTSNPDENLAGGFVARRSTLQSAETPEEVLDRLALLRSEWQDYNHVGKVEVTDEFVENNQIRVQVSTTRQASEVSGEVRPGGGTQYRLQDDLDPDAQGVTWEAVEELESYVD</sequence>
<feature type="compositionally biased region" description="Acidic residues" evidence="1">
    <location>
        <begin position="49"/>
        <end position="62"/>
    </location>
</feature>
<dbReference type="STRING" id="519442.Huta_2038"/>
<name>C7NTL6_HALUD</name>
<feature type="region of interest" description="Disordered" evidence="1">
    <location>
        <begin position="608"/>
        <end position="628"/>
    </location>
</feature>
<evidence type="ECO:0000313" key="3">
    <source>
        <dbReference type="Proteomes" id="UP000002071"/>
    </source>
</evidence>
<gene>
    <name evidence="2" type="ordered locus">Huta_2038</name>
</gene>
<dbReference type="KEGG" id="hut:Huta_2038"/>
<dbReference type="AlphaFoldDB" id="C7NTL6"/>
<protein>
    <submittedName>
        <fullName evidence="2">Uncharacterized protein</fullName>
    </submittedName>
</protein>
<accession>C7NTL6</accession>
<evidence type="ECO:0000256" key="1">
    <source>
        <dbReference type="SAM" id="MobiDB-lite"/>
    </source>
</evidence>
<feature type="region of interest" description="Disordered" evidence="1">
    <location>
        <begin position="1"/>
        <end position="90"/>
    </location>
</feature>
<organism evidence="2 3">
    <name type="scientific">Halorhabdus utahensis (strain DSM 12940 / JCM 11049 / AX-2)</name>
    <dbReference type="NCBI Taxonomy" id="519442"/>
    <lineage>
        <taxon>Archaea</taxon>
        <taxon>Methanobacteriati</taxon>
        <taxon>Methanobacteriota</taxon>
        <taxon>Stenosarchaea group</taxon>
        <taxon>Halobacteria</taxon>
        <taxon>Halobacteriales</taxon>
        <taxon>Haloarculaceae</taxon>
        <taxon>Halorhabdus</taxon>
    </lineage>
</organism>
<dbReference type="GeneID" id="8384332"/>
<feature type="compositionally biased region" description="Basic and acidic residues" evidence="1">
    <location>
        <begin position="66"/>
        <end position="90"/>
    </location>
</feature>
<proteinExistence type="predicted"/>
<dbReference type="HOGENOM" id="CLU_421894_0_0_2"/>
<dbReference type="OrthoDB" id="382731at2157"/>
<dbReference type="Proteomes" id="UP000002071">
    <property type="component" value="Chromosome"/>
</dbReference>
<reference evidence="2 3" key="1">
    <citation type="journal article" date="2009" name="Stand. Genomic Sci.">
        <title>Complete genome sequence of Halorhabdus utahensis type strain (AX-2).</title>
        <authorList>
            <person name="Anderson I."/>
            <person name="Tindall B.J."/>
            <person name="Pomrenke H."/>
            <person name="Goker M."/>
            <person name="Lapidus A."/>
            <person name="Nolan M."/>
            <person name="Copeland A."/>
            <person name="Glavina Del Rio T."/>
            <person name="Chen F."/>
            <person name="Tice H."/>
            <person name="Cheng J.F."/>
            <person name="Lucas S."/>
            <person name="Chertkov O."/>
            <person name="Bruce D."/>
            <person name="Brettin T."/>
            <person name="Detter J.C."/>
            <person name="Han C."/>
            <person name="Goodwin L."/>
            <person name="Land M."/>
            <person name="Hauser L."/>
            <person name="Chang Y.J."/>
            <person name="Jeffries C.D."/>
            <person name="Pitluck S."/>
            <person name="Pati A."/>
            <person name="Mavromatis K."/>
            <person name="Ivanova N."/>
            <person name="Ovchinnikova G."/>
            <person name="Chen A."/>
            <person name="Palaniappan K."/>
            <person name="Chain P."/>
            <person name="Rohde M."/>
            <person name="Bristow J."/>
            <person name="Eisen J.A."/>
            <person name="Markowitz V."/>
            <person name="Hugenholtz P."/>
            <person name="Kyrpides N.C."/>
            <person name="Klenk H.P."/>
        </authorList>
    </citation>
    <scope>NUCLEOTIDE SEQUENCE [LARGE SCALE GENOMIC DNA]</scope>
    <source>
        <strain evidence="3">DSM 12940 / JCM 11049 / AX-2</strain>
    </source>
</reference>
<evidence type="ECO:0000313" key="2">
    <source>
        <dbReference type="EMBL" id="ACV12206.1"/>
    </source>
</evidence>
<keyword evidence="3" id="KW-1185">Reference proteome</keyword>
<dbReference type="EMBL" id="CP001687">
    <property type="protein sequence ID" value="ACV12206.1"/>
    <property type="molecule type" value="Genomic_DNA"/>
</dbReference>